<evidence type="ECO:0000259" key="17">
    <source>
        <dbReference type="PROSITE" id="PS51198"/>
    </source>
</evidence>
<dbReference type="Proteomes" id="UP000019438">
    <property type="component" value="Chromosome"/>
</dbReference>
<evidence type="ECO:0000256" key="8">
    <source>
        <dbReference type="ARBA" id="ARBA00023125"/>
    </source>
</evidence>
<dbReference type="Gene3D" id="3.90.320.10">
    <property type="match status" value="1"/>
</dbReference>
<keyword evidence="10" id="KW-0413">Isomerase</keyword>
<evidence type="ECO:0000256" key="1">
    <source>
        <dbReference type="ARBA" id="ARBA00022722"/>
    </source>
</evidence>
<evidence type="ECO:0000313" key="20">
    <source>
        <dbReference type="Proteomes" id="UP000019438"/>
    </source>
</evidence>
<feature type="domain" description="UvrD-like helicase C-terminal" evidence="18">
    <location>
        <begin position="513"/>
        <end position="790"/>
    </location>
</feature>
<keyword evidence="7 15" id="KW-0067">ATP-binding</keyword>
<accession>A0AAN0VGH2</accession>
<evidence type="ECO:0000256" key="14">
    <source>
        <dbReference type="ARBA" id="ARBA00048988"/>
    </source>
</evidence>
<keyword evidence="2 15" id="KW-0547">Nucleotide-binding</keyword>
<dbReference type="AlphaFoldDB" id="A0AAN0VGH2"/>
<keyword evidence="3" id="KW-0227">DNA damage</keyword>
<protein>
    <recommendedName>
        <fullName evidence="12">DNA 3'-5' helicase</fullName>
        <ecNumber evidence="12">5.6.2.4</ecNumber>
    </recommendedName>
    <alternativeName>
        <fullName evidence="13">DNA 3'-5' helicase II</fullName>
    </alternativeName>
</protein>
<dbReference type="KEGG" id="gbc:GbCGDNIH3_2010"/>
<evidence type="ECO:0000256" key="12">
    <source>
        <dbReference type="ARBA" id="ARBA00034808"/>
    </source>
</evidence>
<evidence type="ECO:0000256" key="2">
    <source>
        <dbReference type="ARBA" id="ARBA00022741"/>
    </source>
</evidence>
<feature type="compositionally biased region" description="Pro residues" evidence="16">
    <location>
        <begin position="945"/>
        <end position="961"/>
    </location>
</feature>
<dbReference type="Gene3D" id="3.40.50.300">
    <property type="entry name" value="P-loop containing nucleotide triphosphate hydrolases"/>
    <property type="match status" value="4"/>
</dbReference>
<evidence type="ECO:0000256" key="13">
    <source>
        <dbReference type="ARBA" id="ARBA00034923"/>
    </source>
</evidence>
<dbReference type="GO" id="GO:0043138">
    <property type="term" value="F:3'-5' DNA helicase activity"/>
    <property type="evidence" value="ECO:0007669"/>
    <property type="project" value="UniProtKB-EC"/>
</dbReference>
<dbReference type="GO" id="GO:0033202">
    <property type="term" value="C:DNA helicase complex"/>
    <property type="evidence" value="ECO:0007669"/>
    <property type="project" value="TreeGrafter"/>
</dbReference>
<keyword evidence="1" id="KW-0540">Nuclease</keyword>
<evidence type="ECO:0000256" key="10">
    <source>
        <dbReference type="ARBA" id="ARBA00023235"/>
    </source>
</evidence>
<evidence type="ECO:0000256" key="3">
    <source>
        <dbReference type="ARBA" id="ARBA00022763"/>
    </source>
</evidence>
<keyword evidence="6" id="KW-0269">Exonuclease</keyword>
<dbReference type="GO" id="GO:0005829">
    <property type="term" value="C:cytosol"/>
    <property type="evidence" value="ECO:0007669"/>
    <property type="project" value="TreeGrafter"/>
</dbReference>
<dbReference type="Pfam" id="PF00580">
    <property type="entry name" value="UvrD-helicase"/>
    <property type="match status" value="1"/>
</dbReference>
<dbReference type="InterPro" id="IPR014016">
    <property type="entry name" value="UvrD-like_ATP-bd"/>
</dbReference>
<organism evidence="19 20">
    <name type="scientific">Granulibacter bethesdensis</name>
    <dbReference type="NCBI Taxonomy" id="364410"/>
    <lineage>
        <taxon>Bacteria</taxon>
        <taxon>Pseudomonadati</taxon>
        <taxon>Pseudomonadota</taxon>
        <taxon>Alphaproteobacteria</taxon>
        <taxon>Acetobacterales</taxon>
        <taxon>Acetobacteraceae</taxon>
        <taxon>Granulibacter</taxon>
    </lineage>
</organism>
<keyword evidence="4 15" id="KW-0378">Hydrolase</keyword>
<feature type="region of interest" description="Disordered" evidence="16">
    <location>
        <begin position="914"/>
        <end position="974"/>
    </location>
</feature>
<dbReference type="EC" id="5.6.2.4" evidence="12"/>
<dbReference type="PROSITE" id="PS51198">
    <property type="entry name" value="UVRD_HELICASE_ATP_BIND"/>
    <property type="match status" value="1"/>
</dbReference>
<dbReference type="Gene3D" id="1.10.486.10">
    <property type="entry name" value="PCRA, domain 4"/>
    <property type="match status" value="1"/>
</dbReference>
<dbReference type="GO" id="GO:0005524">
    <property type="term" value="F:ATP binding"/>
    <property type="evidence" value="ECO:0007669"/>
    <property type="project" value="UniProtKB-UniRule"/>
</dbReference>
<dbReference type="EMBL" id="CP003181">
    <property type="protein sequence ID" value="AHJ63898.1"/>
    <property type="molecule type" value="Genomic_DNA"/>
</dbReference>
<evidence type="ECO:0000259" key="18">
    <source>
        <dbReference type="PROSITE" id="PS51217"/>
    </source>
</evidence>
<dbReference type="NCBIfam" id="TIGR02784">
    <property type="entry name" value="addA_alphas"/>
    <property type="match status" value="1"/>
</dbReference>
<evidence type="ECO:0000256" key="6">
    <source>
        <dbReference type="ARBA" id="ARBA00022839"/>
    </source>
</evidence>
<dbReference type="PROSITE" id="PS51217">
    <property type="entry name" value="UVRD_HELICASE_CTER"/>
    <property type="match status" value="1"/>
</dbReference>
<reference evidence="20" key="1">
    <citation type="submission" date="2012-06" db="EMBL/GenBank/DDBJ databases">
        <title>Genome analysis of multiple Granulibacter bethesdensis isolates demonstrates substantial genome diversity.</title>
        <authorList>
            <person name="Greenberg D.E."/>
            <person name="Porcella S.F."/>
            <person name="Zarember K."/>
            <person name="Zelazny A.M."/>
            <person name="Bruno D."/>
            <person name="Martens C."/>
            <person name="Barbian K.D."/>
            <person name="Jaske E."/>
            <person name="Holland S.M."/>
        </authorList>
    </citation>
    <scope>NUCLEOTIDE SEQUENCE [LARGE SCALE GENOMIC DNA]</scope>
    <source>
        <strain evidence="20">CGDNIH3</strain>
    </source>
</reference>
<dbReference type="InterPro" id="IPR014017">
    <property type="entry name" value="DNA_helicase_UvrD-like_C"/>
</dbReference>
<dbReference type="InterPro" id="IPR011335">
    <property type="entry name" value="Restrct_endonuc-II-like"/>
</dbReference>
<proteinExistence type="predicted"/>
<dbReference type="GO" id="GO:0003677">
    <property type="term" value="F:DNA binding"/>
    <property type="evidence" value="ECO:0007669"/>
    <property type="project" value="UniProtKB-KW"/>
</dbReference>
<evidence type="ECO:0000256" key="5">
    <source>
        <dbReference type="ARBA" id="ARBA00022806"/>
    </source>
</evidence>
<dbReference type="InterPro" id="IPR027417">
    <property type="entry name" value="P-loop_NTPase"/>
</dbReference>
<dbReference type="RefSeq" id="WP_025287334.1">
    <property type="nucleotide sequence ID" value="NZ_CP003181.2"/>
</dbReference>
<keyword evidence="5 15" id="KW-0347">Helicase</keyword>
<dbReference type="Pfam" id="PF13361">
    <property type="entry name" value="UvrD_C"/>
    <property type="match status" value="1"/>
</dbReference>
<evidence type="ECO:0000256" key="15">
    <source>
        <dbReference type="PROSITE-ProRule" id="PRU00560"/>
    </source>
</evidence>
<evidence type="ECO:0000313" key="19">
    <source>
        <dbReference type="EMBL" id="AHJ63898.1"/>
    </source>
</evidence>
<evidence type="ECO:0000256" key="4">
    <source>
        <dbReference type="ARBA" id="ARBA00022801"/>
    </source>
</evidence>
<dbReference type="PANTHER" id="PTHR11070:SF2">
    <property type="entry name" value="ATP-DEPENDENT DNA HELICASE SRS2"/>
    <property type="match status" value="1"/>
</dbReference>
<dbReference type="GO" id="GO:0000725">
    <property type="term" value="P:recombinational repair"/>
    <property type="evidence" value="ECO:0007669"/>
    <property type="project" value="TreeGrafter"/>
</dbReference>
<name>A0AAN0VGH2_9PROT</name>
<feature type="compositionally biased region" description="Polar residues" evidence="16">
    <location>
        <begin position="914"/>
        <end position="931"/>
    </location>
</feature>
<comment type="catalytic activity">
    <reaction evidence="11">
        <text>Couples ATP hydrolysis with the unwinding of duplex DNA by translocating in the 3'-5' direction.</text>
        <dbReference type="EC" id="5.6.2.4"/>
    </reaction>
</comment>
<feature type="binding site" evidence="15">
    <location>
        <begin position="29"/>
        <end position="36"/>
    </location>
    <ligand>
        <name>ATP</name>
        <dbReference type="ChEBI" id="CHEBI:30616"/>
    </ligand>
</feature>
<dbReference type="SUPFAM" id="SSF52540">
    <property type="entry name" value="P-loop containing nucleoside triphosphate hydrolases"/>
    <property type="match status" value="1"/>
</dbReference>
<keyword evidence="8" id="KW-0238">DNA-binding</keyword>
<dbReference type="InterPro" id="IPR011604">
    <property type="entry name" value="PDDEXK-like_dom_sf"/>
</dbReference>
<dbReference type="InterPro" id="IPR000212">
    <property type="entry name" value="DNA_helicase_UvrD/REP"/>
</dbReference>
<evidence type="ECO:0000256" key="7">
    <source>
        <dbReference type="ARBA" id="ARBA00022840"/>
    </source>
</evidence>
<comment type="catalytic activity">
    <reaction evidence="14">
        <text>ATP + H2O = ADP + phosphate + H(+)</text>
        <dbReference type="Rhea" id="RHEA:13065"/>
        <dbReference type="ChEBI" id="CHEBI:15377"/>
        <dbReference type="ChEBI" id="CHEBI:15378"/>
        <dbReference type="ChEBI" id="CHEBI:30616"/>
        <dbReference type="ChEBI" id="CHEBI:43474"/>
        <dbReference type="ChEBI" id="CHEBI:456216"/>
        <dbReference type="EC" id="5.6.2.4"/>
    </reaction>
</comment>
<keyword evidence="9" id="KW-0234">DNA repair</keyword>
<dbReference type="Pfam" id="PF12705">
    <property type="entry name" value="PDDEXK_1"/>
    <property type="match status" value="1"/>
</dbReference>
<dbReference type="InterPro" id="IPR014151">
    <property type="entry name" value="DNA_helicase_AddA"/>
</dbReference>
<dbReference type="SUPFAM" id="SSF52980">
    <property type="entry name" value="Restriction endonuclease-like"/>
    <property type="match status" value="1"/>
</dbReference>
<evidence type="ECO:0000256" key="11">
    <source>
        <dbReference type="ARBA" id="ARBA00034617"/>
    </source>
</evidence>
<sequence length="1159" mass="127350">MSTAFSPRDEAERNQRDASDPIVSAFVSASAGSGKTKLLTDRLLRLMLSGAHPGRIQCLTFTKAGAAEMAIRLRSRLGAWVTMSDAALDQALAALAFTPDDAARLRARALFAQVLDLPGGMRIETIHAFCQSLLRRFPLEAALSPHFKMIEPAEQEVTRQEAQETMLAATADHASLSLLSGQISLQTFGMLSAGLHIEPDRLNQLTPSLAGLEAAQRRALGVPGSQGEEALLAAATEWPAIGKVREAARDAFENGSNTVRERAGQMLAWLSLSPAERQTRWEEWVSLFLTAKGEPCSPKTLFNENKANRGTSADTSRESLVDESHRIVSIRQTLHAIRLASLSAALTRLAIPVAEAYAKDKARRGLVDFSDLIGRTSALLREPGAAWVLYKLDGGIDHLLLDEVQDTAPEQWEIAGTLTAEFFAGLDDRAEQGKPRTVFAVGDPKQSIYSFQGADPQAFRHWRGIMAHRVQQIGYEWRDRPLTVSFRSTAPVLALTDAVFADPLARQGVIEPEETLRHLPDRAEDAGTVEIWEPVQTPETPTRPAWQPAEEYGTHTTAASLLAGRLADWIASRIGQTLPSENRSIHAGDYLILLRRRKPFAPLLERALKLRGVPVAGLDRLPLTSQPAVADLLALCDTLLLPDDDMALACLLTSPLGGLSDDSLMELALGRRDTLWDTLRKRRKERTAWDQAASFLEDMLGQVDYTTPHALLSAALVRHRGRAHLFARLGAEASEPIDELLNAAMRYAQLHPPSLQGFVHWLRRSAPEVKREMSSGGQAVRIMTVHGSKGLEAPIVILPDTVSTPRTENSILWTQDPETGLSVPLWKPNQDFQCDSFAVLEAKEQAARQEEYNRLLYVALTRARDRLLVCGWLGKENKPPPDESWYAAIRRGMERLPDAETVGTDHGEVIRLTSPQQRTAQQARTDISTPVQAPPAWMGQAPDWQPAPRPAEPVRPEPLAPSRPDNADLGPVPAADSPLIADRRARFRRGQVIHQLLQHLPLLPAKEREAAMKRFLLQTLPSEADHVAKQISAILDHPRLAALFGADGRGEVPLTGVTGPADKPQVIGGIVDRLAVLPERILIADYKTNRRPPASISETPVLYLRQMAAYRAVLSSIYPDRDVLCALIWTETGRIDTLPSELLDQHAPGVAMPAFDQKT</sequence>
<dbReference type="InterPro" id="IPR038726">
    <property type="entry name" value="PDDEXK_AddAB-type"/>
</dbReference>
<dbReference type="GO" id="GO:0004527">
    <property type="term" value="F:exonuclease activity"/>
    <property type="evidence" value="ECO:0007669"/>
    <property type="project" value="UniProtKB-KW"/>
</dbReference>
<feature type="domain" description="UvrD-like helicase ATP-binding" evidence="17">
    <location>
        <begin position="8"/>
        <end position="489"/>
    </location>
</feature>
<evidence type="ECO:0000256" key="9">
    <source>
        <dbReference type="ARBA" id="ARBA00023204"/>
    </source>
</evidence>
<gene>
    <name evidence="19" type="ORF">GbCGDNIH3_2010</name>
</gene>
<evidence type="ECO:0000256" key="16">
    <source>
        <dbReference type="SAM" id="MobiDB-lite"/>
    </source>
</evidence>
<dbReference type="PANTHER" id="PTHR11070">
    <property type="entry name" value="UVRD / RECB / PCRA DNA HELICASE FAMILY MEMBER"/>
    <property type="match status" value="1"/>
</dbReference>